<gene>
    <name evidence="2" type="ORF">Tci_028311</name>
</gene>
<feature type="domain" description="Reverse transcriptase" evidence="1">
    <location>
        <begin position="188"/>
        <end position="389"/>
    </location>
</feature>
<keyword evidence="2" id="KW-0808">Transferase</keyword>
<sequence length="543" mass="62136">MDEKSTGSSYIDTGMRDFQERVKAIEVLDVNSTVLRFTWNQKPKGNGGILKKNDCIMANLEFNMSFVGAIISAISNLRSFLGFSGFCMFKVVKHLKMLKKPLYANTAYFHKVVKSEATRNRIDFVTTTNGVSVDSDWVPLAFIDHYAEFLGQKGVTSNFNIIDLFCKQLSCDVANHMIHEVSNQEIRKAMFVIGDNKARVRIGTPRCTFQVDIQKAYDTVDWNFLHAMLIGFGCHPRMIGWIMECVIFTSFSLSINGSFHRYFKGERGLRQGDPMSLYPFTLVMEVHTLMLHRKAWVSGSFIYHMYCSKQNLINLYFADDLFLFVHGDVDSARVIMDTLVEFKEALVLTSSLPKSTAYFCNILNYTKLDILNILPFEEGKLSVKYLGIPLASSRLLYWDCKELMEKVKRQGEMKKCKGKVAWEKILQVRNIVCPFIWYRLRDGSKASAWFDKWCLLGPLVNIISNRDIYGAGYNRSAKLKHFMRILNIPSNLDAIVDFLLPLAKICSARSVISNLVFTASCYFFGKRGTACFYEDEEISRSGY</sequence>
<dbReference type="PANTHER" id="PTHR33116">
    <property type="entry name" value="REVERSE TRANSCRIPTASE ZINC-BINDING DOMAIN-CONTAINING PROTEIN-RELATED-RELATED"/>
    <property type="match status" value="1"/>
</dbReference>
<dbReference type="InterPro" id="IPR043502">
    <property type="entry name" value="DNA/RNA_pol_sf"/>
</dbReference>
<dbReference type="GO" id="GO:0003964">
    <property type="term" value="F:RNA-directed DNA polymerase activity"/>
    <property type="evidence" value="ECO:0007669"/>
    <property type="project" value="UniProtKB-KW"/>
</dbReference>
<accession>A0A6L2L385</accession>
<keyword evidence="2" id="KW-0695">RNA-directed DNA polymerase</keyword>
<keyword evidence="2" id="KW-0548">Nucleotidyltransferase</keyword>
<dbReference type="SUPFAM" id="SSF56672">
    <property type="entry name" value="DNA/RNA polymerases"/>
    <property type="match status" value="1"/>
</dbReference>
<proteinExistence type="predicted"/>
<organism evidence="2">
    <name type="scientific">Tanacetum cinerariifolium</name>
    <name type="common">Dalmatian daisy</name>
    <name type="synonym">Chrysanthemum cinerariifolium</name>
    <dbReference type="NCBI Taxonomy" id="118510"/>
    <lineage>
        <taxon>Eukaryota</taxon>
        <taxon>Viridiplantae</taxon>
        <taxon>Streptophyta</taxon>
        <taxon>Embryophyta</taxon>
        <taxon>Tracheophyta</taxon>
        <taxon>Spermatophyta</taxon>
        <taxon>Magnoliopsida</taxon>
        <taxon>eudicotyledons</taxon>
        <taxon>Gunneridae</taxon>
        <taxon>Pentapetalae</taxon>
        <taxon>asterids</taxon>
        <taxon>campanulids</taxon>
        <taxon>Asterales</taxon>
        <taxon>Asteraceae</taxon>
        <taxon>Asteroideae</taxon>
        <taxon>Anthemideae</taxon>
        <taxon>Anthemidinae</taxon>
        <taxon>Tanacetum</taxon>
    </lineage>
</organism>
<dbReference type="PANTHER" id="PTHR33116:SF78">
    <property type="entry name" value="OS12G0587133 PROTEIN"/>
    <property type="match status" value="1"/>
</dbReference>
<evidence type="ECO:0000313" key="2">
    <source>
        <dbReference type="EMBL" id="GEU56333.1"/>
    </source>
</evidence>
<evidence type="ECO:0000259" key="1">
    <source>
        <dbReference type="Pfam" id="PF00078"/>
    </source>
</evidence>
<protein>
    <submittedName>
        <fullName evidence="2">Putative reverse transcriptase domain, reverse transcriptase zinc-binding domain protein</fullName>
    </submittedName>
</protein>
<reference evidence="2" key="1">
    <citation type="journal article" date="2019" name="Sci. Rep.">
        <title>Draft genome of Tanacetum cinerariifolium, the natural source of mosquito coil.</title>
        <authorList>
            <person name="Yamashiro T."/>
            <person name="Shiraishi A."/>
            <person name="Satake H."/>
            <person name="Nakayama K."/>
        </authorList>
    </citation>
    <scope>NUCLEOTIDE SEQUENCE</scope>
</reference>
<comment type="caution">
    <text evidence="2">The sequence shown here is derived from an EMBL/GenBank/DDBJ whole genome shotgun (WGS) entry which is preliminary data.</text>
</comment>
<dbReference type="EMBL" id="BKCJ010003645">
    <property type="protein sequence ID" value="GEU56333.1"/>
    <property type="molecule type" value="Genomic_DNA"/>
</dbReference>
<name>A0A6L2L385_TANCI</name>
<dbReference type="InterPro" id="IPR000477">
    <property type="entry name" value="RT_dom"/>
</dbReference>
<dbReference type="Pfam" id="PF00078">
    <property type="entry name" value="RVT_1"/>
    <property type="match status" value="1"/>
</dbReference>
<dbReference type="AlphaFoldDB" id="A0A6L2L385"/>